<dbReference type="InterPro" id="IPR001656">
    <property type="entry name" value="PsdUridine_synth_TruD"/>
</dbReference>
<comment type="similarity">
    <text evidence="1">Belongs to the pseudouridine synthase TruD family.</text>
</comment>
<dbReference type="NCBIfam" id="TIGR00094">
    <property type="entry name" value="tRNA_TruD_broad"/>
    <property type="match status" value="1"/>
</dbReference>
<sequence>MEESPRKRQRLASPSEAELSQSSITPNEQPAPVAVEASLARPKAGSDEEPRLESDVGITEFISPDVSGFSGILKTRYTDFLVNEILPSGQVLHLESVKVPQLEQGPIEKAEIGQTASDPTNGNGGETTTANSANEDKSQDEKATEEFKVTPEDHASLVSIFGPEVVASIIELHEKILQTPNAKPKSFDKITSETITDRDLRTQMHQLMRRVFCSRLETSTGSDGLVTISASPPQGKGRTRGGQSKGRARPRGKLGWQELGGEYLHFTLYKENKDTMEVISYLARMLKNKPKDFQFAGTKDRRAVTVQRVSVYRVFADRLANLNKTLRGAVIGGFDYRQSGLELGELDGNEFAITLRDCRFPGEESLSAPEKIELGSRTVSAALAKLREDGFINYYGLQRFGTFSTRTDTIGTLMLKGDLKGAIDALLEYSPEALAAAKDPLSSLNGSTLISSDDKARAQAIDSFRTTGASSPALDMLPRKFSAEGSLIRHLGHPERGTDYQGALQAIPRNLRLMYVHAYQSYIWNTIAGERWKRWGKKVVEGDLVLVHEHKDKEIKEDVPEVDEDGEPIVLPAVEDSAAGNYIRARALTAEEAASGAYTIFDIVLPLPGYDILYPANPLGAFYKELMGSEQGGGLDPHDMRRKWKDISLSGSYRKVVARVGAQYSHEVKGYVQDDEQLVQTDLEILKGKPRGSTPERSSEASLKIAAVLKFQLGSSQYATMALRELMKDGGLKAYKPDFGGGR</sequence>
<dbReference type="InterPro" id="IPR020103">
    <property type="entry name" value="PsdUridine_synth_cat_dom_sf"/>
</dbReference>
<dbReference type="SUPFAM" id="SSF55120">
    <property type="entry name" value="Pseudouridine synthase"/>
    <property type="match status" value="1"/>
</dbReference>
<evidence type="ECO:0000256" key="1">
    <source>
        <dbReference type="ARBA" id="ARBA00007953"/>
    </source>
</evidence>
<protein>
    <submittedName>
        <fullName evidence="6">Putative pseudouridine synthase TruD/Pus7</fullName>
    </submittedName>
</protein>
<evidence type="ECO:0000313" key="6">
    <source>
        <dbReference type="EMBL" id="KZF24052.1"/>
    </source>
</evidence>
<keyword evidence="7" id="KW-1185">Reference proteome</keyword>
<dbReference type="PANTHER" id="PTHR13326:SF21">
    <property type="entry name" value="PSEUDOURIDYLATE SYNTHASE PUS7L"/>
    <property type="match status" value="1"/>
</dbReference>
<reference evidence="6 7" key="1">
    <citation type="journal article" date="2016" name="Fungal Biol.">
        <title>The genome of Xylona heveae provides a window into fungal endophytism.</title>
        <authorList>
            <person name="Gazis R."/>
            <person name="Kuo A."/>
            <person name="Riley R."/>
            <person name="LaButti K."/>
            <person name="Lipzen A."/>
            <person name="Lin J."/>
            <person name="Amirebrahimi M."/>
            <person name="Hesse C.N."/>
            <person name="Spatafora J.W."/>
            <person name="Henrissat B."/>
            <person name="Hainaut M."/>
            <person name="Grigoriev I.V."/>
            <person name="Hibbett D.S."/>
        </authorList>
    </citation>
    <scope>NUCLEOTIDE SEQUENCE [LARGE SCALE GENOMIC DNA]</scope>
    <source>
        <strain evidence="6 7">TC161</strain>
    </source>
</reference>
<dbReference type="Pfam" id="PF01142">
    <property type="entry name" value="TruD"/>
    <property type="match status" value="1"/>
</dbReference>
<evidence type="ECO:0000256" key="2">
    <source>
        <dbReference type="ARBA" id="ARBA00022694"/>
    </source>
</evidence>
<feature type="domain" description="TRUD" evidence="5">
    <location>
        <begin position="390"/>
        <end position="659"/>
    </location>
</feature>
<evidence type="ECO:0000313" key="7">
    <source>
        <dbReference type="Proteomes" id="UP000076632"/>
    </source>
</evidence>
<feature type="region of interest" description="Disordered" evidence="4">
    <location>
        <begin position="1"/>
        <end position="56"/>
    </location>
</feature>
<dbReference type="GO" id="GO:0031120">
    <property type="term" value="P:snRNA pseudouridine synthesis"/>
    <property type="evidence" value="ECO:0007669"/>
    <property type="project" value="EnsemblFungi"/>
</dbReference>
<gene>
    <name evidence="6" type="ORF">L228DRAFT_266416</name>
</gene>
<evidence type="ECO:0000256" key="4">
    <source>
        <dbReference type="SAM" id="MobiDB-lite"/>
    </source>
</evidence>
<dbReference type="InterPro" id="IPR020119">
    <property type="entry name" value="PsdUridine_synth_TruD_CS"/>
</dbReference>
<dbReference type="InterPro" id="IPR042214">
    <property type="entry name" value="TruD_catalytic"/>
</dbReference>
<proteinExistence type="inferred from homology"/>
<feature type="compositionally biased region" description="Polar residues" evidence="4">
    <location>
        <begin position="223"/>
        <end position="232"/>
    </location>
</feature>
<dbReference type="FunFam" id="3.30.2350.20:FF:000009">
    <property type="entry name" value="Pseudouridine synthase TruD/Pus7, putative"/>
    <property type="match status" value="1"/>
</dbReference>
<dbReference type="GO" id="GO:0031119">
    <property type="term" value="P:tRNA pseudouridine synthesis"/>
    <property type="evidence" value="ECO:0007669"/>
    <property type="project" value="EnsemblFungi"/>
</dbReference>
<dbReference type="AlphaFoldDB" id="A0A165HX65"/>
<dbReference type="GO" id="GO:0031429">
    <property type="term" value="C:box H/ACA snoRNP complex"/>
    <property type="evidence" value="ECO:0007669"/>
    <property type="project" value="EnsemblFungi"/>
</dbReference>
<dbReference type="PROSITE" id="PS50984">
    <property type="entry name" value="TRUD"/>
    <property type="match status" value="1"/>
</dbReference>
<dbReference type="GO" id="GO:0000455">
    <property type="term" value="P:enzyme-directed rRNA pseudouridine synthesis"/>
    <property type="evidence" value="ECO:0007669"/>
    <property type="project" value="EnsemblFungi"/>
</dbReference>
<dbReference type="InParanoid" id="A0A165HX65"/>
<dbReference type="Gene3D" id="3.30.2350.20">
    <property type="entry name" value="TruD, catalytic domain"/>
    <property type="match status" value="2"/>
</dbReference>
<accession>A0A165HX65</accession>
<dbReference type="GO" id="GO:0005737">
    <property type="term" value="C:cytoplasm"/>
    <property type="evidence" value="ECO:0007669"/>
    <property type="project" value="EnsemblFungi"/>
</dbReference>
<dbReference type="Proteomes" id="UP000076632">
    <property type="component" value="Unassembled WGS sequence"/>
</dbReference>
<keyword evidence="3" id="KW-0413">Isomerase</keyword>
<dbReference type="OrthoDB" id="447290at2759"/>
<dbReference type="PIRSF" id="PIRSF037016">
    <property type="entry name" value="Pseudouridin_synth_euk_prd"/>
    <property type="match status" value="1"/>
</dbReference>
<dbReference type="PROSITE" id="PS01268">
    <property type="entry name" value="UPF0024"/>
    <property type="match status" value="1"/>
</dbReference>
<feature type="compositionally biased region" description="Polar residues" evidence="4">
    <location>
        <begin position="18"/>
        <end position="28"/>
    </location>
</feature>
<evidence type="ECO:0000256" key="3">
    <source>
        <dbReference type="ARBA" id="ARBA00023235"/>
    </source>
</evidence>
<dbReference type="InterPro" id="IPR011760">
    <property type="entry name" value="PsdUridine_synth_TruD_insert"/>
</dbReference>
<feature type="compositionally biased region" description="Basic and acidic residues" evidence="4">
    <location>
        <begin position="44"/>
        <end position="54"/>
    </location>
</feature>
<dbReference type="PANTHER" id="PTHR13326">
    <property type="entry name" value="TRNA PSEUDOURIDINE SYNTHASE D"/>
    <property type="match status" value="1"/>
</dbReference>
<name>A0A165HX65_XYLHT</name>
<dbReference type="EMBL" id="KV407456">
    <property type="protein sequence ID" value="KZF24052.1"/>
    <property type="molecule type" value="Genomic_DNA"/>
</dbReference>
<feature type="compositionally biased region" description="Basic and acidic residues" evidence="4">
    <location>
        <begin position="134"/>
        <end position="149"/>
    </location>
</feature>
<dbReference type="GO" id="GO:1990481">
    <property type="term" value="P:mRNA pseudouridine synthesis"/>
    <property type="evidence" value="ECO:0007669"/>
    <property type="project" value="EnsemblFungi"/>
</dbReference>
<feature type="region of interest" description="Disordered" evidence="4">
    <location>
        <begin position="112"/>
        <end position="149"/>
    </location>
</feature>
<evidence type="ECO:0000259" key="5">
    <source>
        <dbReference type="PROSITE" id="PS50984"/>
    </source>
</evidence>
<dbReference type="GO" id="GO:0003723">
    <property type="term" value="F:RNA binding"/>
    <property type="evidence" value="ECO:0007669"/>
    <property type="project" value="InterPro"/>
</dbReference>
<dbReference type="CDD" id="cd02576">
    <property type="entry name" value="PseudoU_synth_ScPUS7"/>
    <property type="match status" value="1"/>
</dbReference>
<dbReference type="STRING" id="1328760.A0A165HX65"/>
<dbReference type="GO" id="GO:0009982">
    <property type="term" value="F:pseudouridine synthase activity"/>
    <property type="evidence" value="ECO:0007669"/>
    <property type="project" value="EnsemblFungi"/>
</dbReference>
<feature type="region of interest" description="Disordered" evidence="4">
    <location>
        <begin position="223"/>
        <end position="252"/>
    </location>
</feature>
<dbReference type="FunCoup" id="A0A165HX65">
    <property type="interactions" value="1140"/>
</dbReference>
<dbReference type="GeneID" id="28899990"/>
<organism evidence="6 7">
    <name type="scientific">Xylona heveae (strain CBS 132557 / TC161)</name>
    <dbReference type="NCBI Taxonomy" id="1328760"/>
    <lineage>
        <taxon>Eukaryota</taxon>
        <taxon>Fungi</taxon>
        <taxon>Dikarya</taxon>
        <taxon>Ascomycota</taxon>
        <taxon>Pezizomycotina</taxon>
        <taxon>Xylonomycetes</taxon>
        <taxon>Xylonales</taxon>
        <taxon>Xylonaceae</taxon>
        <taxon>Xylona</taxon>
    </lineage>
</organism>
<keyword evidence="2" id="KW-0819">tRNA processing</keyword>
<dbReference type="RefSeq" id="XP_018189607.1">
    <property type="nucleotide sequence ID" value="XM_018334853.1"/>
</dbReference>
<dbReference type="OMA" id="WINYFGH"/>